<dbReference type="Pfam" id="PF08757">
    <property type="entry name" value="CotH"/>
    <property type="match status" value="1"/>
</dbReference>
<dbReference type="Gene3D" id="2.60.40.10">
    <property type="entry name" value="Immunoglobulins"/>
    <property type="match status" value="3"/>
</dbReference>
<keyword evidence="5" id="KW-1185">Reference proteome</keyword>
<feature type="domain" description="PKD" evidence="2">
    <location>
        <begin position="1007"/>
        <end position="1089"/>
    </location>
</feature>
<evidence type="ECO:0000259" key="3">
    <source>
        <dbReference type="PROSITE" id="PS51841"/>
    </source>
</evidence>
<evidence type="ECO:0000259" key="2">
    <source>
        <dbReference type="PROSITE" id="PS50093"/>
    </source>
</evidence>
<dbReference type="InterPro" id="IPR000601">
    <property type="entry name" value="PKD_dom"/>
</dbReference>
<sequence length="1303" mass="134570">MRATSVVASTSMLAGILVVSIAGPVHAAPGAVPGSIVISELNYHAGSDLDADDFVELTNTTAAPVDISGWSFSAGVTGTFAAGTVLGAKGYLVVAKDTAQFQTTYGFAPNAVYGGNLSNGGETVTLVDAALATMDTVTYADVAPWPTAPDGTGPSLELRDLMADKSLPQSWGASLAAGGTPGARNSIDGSVGGTAPVVAGLTAAPSRPANNQPVVVSARLEPGSTAQLTYKVMFGADVVVSFLDDAASPGGAGDGVYAASIPGQSAGKLIRYRVDAKSAGTSYSVPAAGDSARYRGVVVVNSTVSSQLPVIEWFMEDAVYDDILANHRADDVQGAAVWSYNGEVIDGALMSVRGNSSRTEPKVNWKVELPKGYTFDLAGQLPYPLDSFALQNYSDNFADVGWATVEAAGNRALNIVPVRTQRNGAFWSLGRIMETEDGSWRAAQGVKDWAIYKADIGGSVGRTTSPAVLQAKGWLAKKTRKSEDFTDVWTLSNTVDAPPSAAQQAWIYQNVNLPELVNYMAINSIIRHQDSGWYNWWLARDTDGTGRWEMWQWDLNWIFTTAASDGKGLFLTPDTSNHFTQAMLAYPEIKEMFYRRLRTLADQFLAPGQYEAHWDAISAKTTPDWNLNYAKWKGYTPAYARSAFVNGLTDRRNAINNNTGAGKPVPTTQAADANVVINEIQYHPAGTGGEYIELANPGNTAVDISGWAIDAVGLTIQAGTVIPAGGRIVFVANDKAFRQAYTGANRLVGGQFTGSLDDAGEAVVLRDATRTVDSVTYSNQAPWPAAADGTGPSLELVSPSADNAVAASWRAASTTGGTPGLANTADTAPPVNVAPVAAFTSSVNALSASMDGSGSKDPDGTISSYAWNFGDGSTGSGVSANHTYAAAGSYTVTLTVTDNAGAKGTVNHQVTVASTPPPVNVAPVAAFTSSVNALSASMDGSASKDPDGTISSYAWNFGDGSTGTGLSANHTYAAAGSYTVTLTVTDNAGAKGTVNHQVTVASTPPPVNVAPVAAFTSSVNALSASMDGSASKDPDGTISSYAWNFGDGSTGTGVSASHSYATAGTYTVTLNVTDNGGATGTVNHPVTVTGGPPPVAVPLAQDAFNRTVSGGLGTADTGGPWTISGAVGDFAVKGGAATIASPARSNRYAYLNGVSSSDTEVRATIGFNRPTASSIYAGLIGRRVGTNTYGARVVVSSTGTVQLNLQRNTDTILKSATISGLTFNSGDRLQVRLQVTGTSPTTLQAKVWKTGTTEPANWQLATTDSTAGFQAAGAIGLYSYLSTTGTPTPLTVTFDDLWAGGTK</sequence>
<dbReference type="InterPro" id="IPR035986">
    <property type="entry name" value="PKD_dom_sf"/>
</dbReference>
<feature type="domain" description="PKD" evidence="2">
    <location>
        <begin position="919"/>
        <end position="1000"/>
    </location>
</feature>
<comment type="caution">
    <text evidence="4">The sequence shown here is derived from an EMBL/GenBank/DDBJ whole genome shotgun (WGS) entry which is preliminary data.</text>
</comment>
<dbReference type="PANTHER" id="PTHR46182">
    <property type="entry name" value="FI19480P1"/>
    <property type="match status" value="1"/>
</dbReference>
<feature type="signal peptide" evidence="1">
    <location>
        <begin position="1"/>
        <end position="27"/>
    </location>
</feature>
<dbReference type="SUPFAM" id="SSF74853">
    <property type="entry name" value="Lamin A/C globular tail domain"/>
    <property type="match status" value="2"/>
</dbReference>
<dbReference type="Gene3D" id="2.60.40.1260">
    <property type="entry name" value="Lamin Tail domain"/>
    <property type="match status" value="2"/>
</dbReference>
<evidence type="ECO:0000256" key="1">
    <source>
        <dbReference type="SAM" id="SignalP"/>
    </source>
</evidence>
<dbReference type="InterPro" id="IPR022409">
    <property type="entry name" value="PKD/Chitinase_dom"/>
</dbReference>
<feature type="domain" description="LTD" evidence="3">
    <location>
        <begin position="23"/>
        <end position="141"/>
    </location>
</feature>
<accession>A0A931CN52</accession>
<dbReference type="InterPro" id="IPR014867">
    <property type="entry name" value="Spore_coat_CotH_CotH2/3/7"/>
</dbReference>
<dbReference type="Proteomes" id="UP000655366">
    <property type="component" value="Unassembled WGS sequence"/>
</dbReference>
<reference evidence="4 5" key="1">
    <citation type="submission" date="2020-11" db="EMBL/GenBank/DDBJ databases">
        <title>Arthrobacter antarcticus sp. nov., isolated from Antarctic Soil.</title>
        <authorList>
            <person name="Li J."/>
        </authorList>
    </citation>
    <scope>NUCLEOTIDE SEQUENCE [LARGE SCALE GENOMIC DNA]</scope>
    <source>
        <strain evidence="4 5">Z1-20</strain>
    </source>
</reference>
<dbReference type="SMART" id="SM00089">
    <property type="entry name" value="PKD"/>
    <property type="match status" value="3"/>
</dbReference>
<dbReference type="GO" id="GO:0005975">
    <property type="term" value="P:carbohydrate metabolic process"/>
    <property type="evidence" value="ECO:0007669"/>
    <property type="project" value="UniProtKB-ARBA"/>
</dbReference>
<dbReference type="PROSITE" id="PS51841">
    <property type="entry name" value="LTD"/>
    <property type="match status" value="2"/>
</dbReference>
<dbReference type="Pfam" id="PF00932">
    <property type="entry name" value="LTD"/>
    <property type="match status" value="2"/>
</dbReference>
<dbReference type="GO" id="GO:0031410">
    <property type="term" value="C:cytoplasmic vesicle"/>
    <property type="evidence" value="ECO:0007669"/>
    <property type="project" value="TreeGrafter"/>
</dbReference>
<feature type="chain" id="PRO_5037762758" evidence="1">
    <location>
        <begin position="28"/>
        <end position="1303"/>
    </location>
</feature>
<keyword evidence="1" id="KW-0732">Signal</keyword>
<dbReference type="EMBL" id="JADNYM010000001">
    <property type="protein sequence ID" value="MBG0737866.1"/>
    <property type="molecule type" value="Genomic_DNA"/>
</dbReference>
<dbReference type="InterPro" id="IPR036415">
    <property type="entry name" value="Lamin_tail_dom_sf"/>
</dbReference>
<dbReference type="Pfam" id="PF18911">
    <property type="entry name" value="PKD_4"/>
    <property type="match status" value="3"/>
</dbReference>
<dbReference type="SUPFAM" id="SSF49299">
    <property type="entry name" value="PKD domain"/>
    <property type="match status" value="3"/>
</dbReference>
<evidence type="ECO:0000313" key="5">
    <source>
        <dbReference type="Proteomes" id="UP000655366"/>
    </source>
</evidence>
<dbReference type="InterPro" id="IPR029865">
    <property type="entry name" value="KIAA0319-like"/>
</dbReference>
<gene>
    <name evidence="4" type="ORF">IV500_00220</name>
</gene>
<dbReference type="InterPro" id="IPR013783">
    <property type="entry name" value="Ig-like_fold"/>
</dbReference>
<dbReference type="PANTHER" id="PTHR46182:SF2">
    <property type="entry name" value="FI19480P1"/>
    <property type="match status" value="1"/>
</dbReference>
<feature type="domain" description="LTD" evidence="3">
    <location>
        <begin position="665"/>
        <end position="779"/>
    </location>
</feature>
<name>A0A931CN52_9MICC</name>
<dbReference type="InterPro" id="IPR001322">
    <property type="entry name" value="Lamin_tail_dom"/>
</dbReference>
<protein>
    <submittedName>
        <fullName evidence="4">PKD domain-containing protein</fullName>
    </submittedName>
</protein>
<dbReference type="RefSeq" id="WP_196394821.1">
    <property type="nucleotide sequence ID" value="NZ_JADNYM010000001.1"/>
</dbReference>
<dbReference type="PROSITE" id="PS50093">
    <property type="entry name" value="PKD"/>
    <property type="match status" value="3"/>
</dbReference>
<organism evidence="4 5">
    <name type="scientific">Arthrobacter terrae</name>
    <dbReference type="NCBI Taxonomy" id="2935737"/>
    <lineage>
        <taxon>Bacteria</taxon>
        <taxon>Bacillati</taxon>
        <taxon>Actinomycetota</taxon>
        <taxon>Actinomycetes</taxon>
        <taxon>Micrococcales</taxon>
        <taxon>Micrococcaceae</taxon>
        <taxon>Arthrobacter</taxon>
    </lineage>
</organism>
<evidence type="ECO:0000313" key="4">
    <source>
        <dbReference type="EMBL" id="MBG0737866.1"/>
    </source>
</evidence>
<dbReference type="GO" id="GO:0016020">
    <property type="term" value="C:membrane"/>
    <property type="evidence" value="ECO:0007669"/>
    <property type="project" value="TreeGrafter"/>
</dbReference>
<proteinExistence type="predicted"/>
<feature type="domain" description="PKD" evidence="2">
    <location>
        <begin position="831"/>
        <end position="912"/>
    </location>
</feature>
<dbReference type="CDD" id="cd00146">
    <property type="entry name" value="PKD"/>
    <property type="match status" value="3"/>
</dbReference>